<dbReference type="InterPro" id="IPR006702">
    <property type="entry name" value="CASP_dom"/>
</dbReference>
<keyword evidence="7 8" id="KW-0472">Membrane</keyword>
<dbReference type="PANTHER" id="PTHR36488">
    <property type="entry name" value="CASP-LIKE PROTEIN 1U1"/>
    <property type="match status" value="1"/>
</dbReference>
<evidence type="ECO:0000256" key="2">
    <source>
        <dbReference type="ARBA" id="ARBA00007651"/>
    </source>
</evidence>
<name>A0AA35YJ88_LACSI</name>
<keyword evidence="11" id="KW-1185">Reference proteome</keyword>
<evidence type="ECO:0000256" key="1">
    <source>
        <dbReference type="ARBA" id="ARBA00004651"/>
    </source>
</evidence>
<gene>
    <name evidence="10" type="ORF">LSALG_LOCUS15011</name>
</gene>
<evidence type="ECO:0000259" key="9">
    <source>
        <dbReference type="Pfam" id="PF04535"/>
    </source>
</evidence>
<evidence type="ECO:0000256" key="5">
    <source>
        <dbReference type="ARBA" id="ARBA00022692"/>
    </source>
</evidence>
<keyword evidence="5 8" id="KW-0812">Transmembrane</keyword>
<evidence type="ECO:0000256" key="6">
    <source>
        <dbReference type="ARBA" id="ARBA00022989"/>
    </source>
</evidence>
<keyword evidence="4 8" id="KW-1003">Cell membrane</keyword>
<dbReference type="Pfam" id="PF04535">
    <property type="entry name" value="CASP_dom"/>
    <property type="match status" value="1"/>
</dbReference>
<protein>
    <recommendedName>
        <fullName evidence="8">CASP-like protein</fullName>
    </recommendedName>
</protein>
<dbReference type="GO" id="GO:0005886">
    <property type="term" value="C:plasma membrane"/>
    <property type="evidence" value="ECO:0007669"/>
    <property type="project" value="UniProtKB-SubCell"/>
</dbReference>
<evidence type="ECO:0000313" key="10">
    <source>
        <dbReference type="EMBL" id="CAI9274965.1"/>
    </source>
</evidence>
<feature type="domain" description="Casparian strip membrane protein" evidence="9">
    <location>
        <begin position="37"/>
        <end position="190"/>
    </location>
</feature>
<evidence type="ECO:0000256" key="3">
    <source>
        <dbReference type="ARBA" id="ARBA00011489"/>
    </source>
</evidence>
<dbReference type="InterPro" id="IPR044173">
    <property type="entry name" value="CASPL"/>
</dbReference>
<dbReference type="AlphaFoldDB" id="A0AA35YJ88"/>
<organism evidence="10 11">
    <name type="scientific">Lactuca saligna</name>
    <name type="common">Willowleaf lettuce</name>
    <dbReference type="NCBI Taxonomy" id="75948"/>
    <lineage>
        <taxon>Eukaryota</taxon>
        <taxon>Viridiplantae</taxon>
        <taxon>Streptophyta</taxon>
        <taxon>Embryophyta</taxon>
        <taxon>Tracheophyta</taxon>
        <taxon>Spermatophyta</taxon>
        <taxon>Magnoliopsida</taxon>
        <taxon>eudicotyledons</taxon>
        <taxon>Gunneridae</taxon>
        <taxon>Pentapetalae</taxon>
        <taxon>asterids</taxon>
        <taxon>campanulids</taxon>
        <taxon>Asterales</taxon>
        <taxon>Asteraceae</taxon>
        <taxon>Cichorioideae</taxon>
        <taxon>Cichorieae</taxon>
        <taxon>Lactucinae</taxon>
        <taxon>Lactuca</taxon>
    </lineage>
</organism>
<dbReference type="PANTHER" id="PTHR36488:SF8">
    <property type="entry name" value="CASP-LIKE PROTEIN 1U1"/>
    <property type="match status" value="1"/>
</dbReference>
<comment type="subcellular location">
    <subcellularLocation>
        <location evidence="1 8">Cell membrane</location>
        <topology evidence="1 8">Multi-pass membrane protein</topology>
    </subcellularLocation>
</comment>
<dbReference type="Proteomes" id="UP001177003">
    <property type="component" value="Chromosome 3"/>
</dbReference>
<evidence type="ECO:0000256" key="8">
    <source>
        <dbReference type="RuleBase" id="RU361233"/>
    </source>
</evidence>
<accession>A0AA35YJ88</accession>
<feature type="transmembrane region" description="Helical" evidence="8">
    <location>
        <begin position="88"/>
        <end position="113"/>
    </location>
</feature>
<sequence>MTMRWKEMEVKFYTDMDMQYKEEINDEVGIRSVGKGKVKRSDLFVRFLALVLTLAAAVVLGVNSQSTTVSVKIVPSLPPVNLPVTAKWLYMSAFVYLVIANAIACFYATMSLVLTLAARGGKKNVTLIVTILDIVMVALLFSAMGAAGAVGLIGLKGNSHLQWGKVCNVFDKFCHQTAAAIILSFNGSICYLLLVVLATINVYKKF</sequence>
<comment type="similarity">
    <text evidence="2 8">Belongs to the Casparian strip membrane proteins (CASP) family.</text>
</comment>
<reference evidence="10" key="1">
    <citation type="submission" date="2023-04" db="EMBL/GenBank/DDBJ databases">
        <authorList>
            <person name="Vijverberg K."/>
            <person name="Xiong W."/>
            <person name="Schranz E."/>
        </authorList>
    </citation>
    <scope>NUCLEOTIDE SEQUENCE</scope>
</reference>
<feature type="transmembrane region" description="Helical" evidence="8">
    <location>
        <begin position="178"/>
        <end position="203"/>
    </location>
</feature>
<comment type="subunit">
    <text evidence="3 8">Homodimer and heterodimers.</text>
</comment>
<dbReference type="EMBL" id="OX465079">
    <property type="protein sequence ID" value="CAI9274965.1"/>
    <property type="molecule type" value="Genomic_DNA"/>
</dbReference>
<keyword evidence="6 8" id="KW-1133">Transmembrane helix</keyword>
<evidence type="ECO:0000256" key="4">
    <source>
        <dbReference type="ARBA" id="ARBA00022475"/>
    </source>
</evidence>
<feature type="transmembrane region" description="Helical" evidence="8">
    <location>
        <begin position="125"/>
        <end position="153"/>
    </location>
</feature>
<dbReference type="NCBIfam" id="TIGR01569">
    <property type="entry name" value="A_tha_TIGR01569"/>
    <property type="match status" value="1"/>
</dbReference>
<feature type="transmembrane region" description="Helical" evidence="8">
    <location>
        <begin position="43"/>
        <end position="62"/>
    </location>
</feature>
<evidence type="ECO:0000313" key="11">
    <source>
        <dbReference type="Proteomes" id="UP001177003"/>
    </source>
</evidence>
<evidence type="ECO:0000256" key="7">
    <source>
        <dbReference type="ARBA" id="ARBA00023136"/>
    </source>
</evidence>
<dbReference type="InterPro" id="IPR006459">
    <property type="entry name" value="CASP/CASPL"/>
</dbReference>
<proteinExistence type="inferred from homology"/>